<evidence type="ECO:0000313" key="2">
    <source>
        <dbReference type="Proteomes" id="UP000250140"/>
    </source>
</evidence>
<gene>
    <name evidence="1" type="ORF">AOQ84DRAFT_284845</name>
</gene>
<dbReference type="OrthoDB" id="5372935at2759"/>
<dbReference type="AlphaFoldDB" id="A0A8E2F9M2"/>
<reference evidence="1 2" key="1">
    <citation type="journal article" date="2016" name="Nat. Commun.">
        <title>Ectomycorrhizal ecology is imprinted in the genome of the dominant symbiotic fungus Cenococcum geophilum.</title>
        <authorList>
            <consortium name="DOE Joint Genome Institute"/>
            <person name="Peter M."/>
            <person name="Kohler A."/>
            <person name="Ohm R.A."/>
            <person name="Kuo A."/>
            <person name="Krutzmann J."/>
            <person name="Morin E."/>
            <person name="Arend M."/>
            <person name="Barry K.W."/>
            <person name="Binder M."/>
            <person name="Choi C."/>
            <person name="Clum A."/>
            <person name="Copeland A."/>
            <person name="Grisel N."/>
            <person name="Haridas S."/>
            <person name="Kipfer T."/>
            <person name="LaButti K."/>
            <person name="Lindquist E."/>
            <person name="Lipzen A."/>
            <person name="Maire R."/>
            <person name="Meier B."/>
            <person name="Mihaltcheva S."/>
            <person name="Molinier V."/>
            <person name="Murat C."/>
            <person name="Poggeler S."/>
            <person name="Quandt C.A."/>
            <person name="Sperisen C."/>
            <person name="Tritt A."/>
            <person name="Tisserant E."/>
            <person name="Crous P.W."/>
            <person name="Henrissat B."/>
            <person name="Nehls U."/>
            <person name="Egli S."/>
            <person name="Spatafora J.W."/>
            <person name="Grigoriev I.V."/>
            <person name="Martin F.M."/>
        </authorList>
    </citation>
    <scope>NUCLEOTIDE SEQUENCE [LARGE SCALE GENOMIC DNA]</scope>
    <source>
        <strain evidence="1 2">CBS 207.34</strain>
    </source>
</reference>
<keyword evidence="2" id="KW-1185">Reference proteome</keyword>
<dbReference type="EMBL" id="KV748854">
    <property type="protein sequence ID" value="OCL12611.1"/>
    <property type="molecule type" value="Genomic_DNA"/>
</dbReference>
<proteinExistence type="predicted"/>
<accession>A0A8E2F9M2</accession>
<organism evidence="1 2">
    <name type="scientific">Glonium stellatum</name>
    <dbReference type="NCBI Taxonomy" id="574774"/>
    <lineage>
        <taxon>Eukaryota</taxon>
        <taxon>Fungi</taxon>
        <taxon>Dikarya</taxon>
        <taxon>Ascomycota</taxon>
        <taxon>Pezizomycotina</taxon>
        <taxon>Dothideomycetes</taxon>
        <taxon>Pleosporomycetidae</taxon>
        <taxon>Gloniales</taxon>
        <taxon>Gloniaceae</taxon>
        <taxon>Glonium</taxon>
    </lineage>
</organism>
<dbReference type="Proteomes" id="UP000250140">
    <property type="component" value="Unassembled WGS sequence"/>
</dbReference>
<protein>
    <submittedName>
        <fullName evidence="1">Uncharacterized protein</fullName>
    </submittedName>
</protein>
<name>A0A8E2F9M2_9PEZI</name>
<sequence>MTTSPFLNLPAELRLLIYSYLRPNIDVSFWLKEYHSSPMLRAGGEACYPAILRVNRLIYHEALPEWYGSVEYGGGAFEDEPELSFLGNQIPLGGPVPQGFREMRRVQIVMDFPLTPRPTDTALLQETDVKRYIGIDTCADIFSSPDARLEMLYVTIHIGDCPFGRLKYHPSEAKKVARWMLSPLLAMRGLTDFSVKGEFWPRLEHMGYGPDHSLIQGFLRAIRECSTEMFTEMGVGHSTQVTQTARG</sequence>
<evidence type="ECO:0000313" key="1">
    <source>
        <dbReference type="EMBL" id="OCL12611.1"/>
    </source>
</evidence>